<dbReference type="SUPFAM" id="SSF46689">
    <property type="entry name" value="Homeodomain-like"/>
    <property type="match status" value="1"/>
</dbReference>
<feature type="domain" description="Transposase Synechocystis PCC 6803" evidence="1">
    <location>
        <begin position="6"/>
        <end position="112"/>
    </location>
</feature>
<keyword evidence="3" id="KW-1185">Reference proteome</keyword>
<dbReference type="InterPro" id="IPR002622">
    <property type="entry name" value="Transposase_14"/>
</dbReference>
<proteinExistence type="predicted"/>
<dbReference type="RefSeq" id="WP_039454634.1">
    <property type="nucleotide sequence ID" value="NZ_JSWE01000032.1"/>
</dbReference>
<evidence type="ECO:0000259" key="1">
    <source>
        <dbReference type="Pfam" id="PF01710"/>
    </source>
</evidence>
<comment type="caution">
    <text evidence="2">The sequence shown here is derived from an EMBL/GenBank/DDBJ whole genome shotgun (WGS) entry which is preliminary data.</text>
</comment>
<name>A0A0C1MVF9_9RICK</name>
<sequence length="120" mass="13979">MSTSPYSLDLREKVIKYLEAGNRQREAAKVFNLSKTTVNKWHVRYKSERHFCARKRPGAKPRIDIEKFIRYVEENLNARAEDIGKAFGMSSGGGIYWLKKLGFIYKKKPLPMWKLVKRGG</sequence>
<dbReference type="InterPro" id="IPR009057">
    <property type="entry name" value="Homeodomain-like_sf"/>
</dbReference>
<dbReference type="Proteomes" id="UP000031258">
    <property type="component" value="Unassembled WGS sequence"/>
</dbReference>
<evidence type="ECO:0000313" key="2">
    <source>
        <dbReference type="EMBL" id="KIE06197.1"/>
    </source>
</evidence>
<gene>
    <name evidence="2" type="ORF">NF27_BG00010</name>
</gene>
<dbReference type="InterPro" id="IPR036388">
    <property type="entry name" value="WH-like_DNA-bd_sf"/>
</dbReference>
<dbReference type="Pfam" id="PF01710">
    <property type="entry name" value="HTH_Tnp_IS630"/>
    <property type="match status" value="1"/>
</dbReference>
<dbReference type="AlphaFoldDB" id="A0A0C1MVF9"/>
<evidence type="ECO:0000313" key="3">
    <source>
        <dbReference type="Proteomes" id="UP000031258"/>
    </source>
</evidence>
<reference evidence="2 3" key="1">
    <citation type="submission" date="2014-11" db="EMBL/GenBank/DDBJ databases">
        <title>A Rickettsiales Symbiont of Amoebae With Ancient Features.</title>
        <authorList>
            <person name="Schulz F."/>
            <person name="Martijn J."/>
            <person name="Wascher F."/>
            <person name="Kostanjsek R."/>
            <person name="Ettema T.J."/>
            <person name="Horn M."/>
        </authorList>
    </citation>
    <scope>NUCLEOTIDE SEQUENCE [LARGE SCALE GENOMIC DNA]</scope>
    <source>
        <strain evidence="2 3">UWC36</strain>
    </source>
</reference>
<dbReference type="Gene3D" id="1.10.10.10">
    <property type="entry name" value="Winged helix-like DNA-binding domain superfamily/Winged helix DNA-binding domain"/>
    <property type="match status" value="1"/>
</dbReference>
<organism evidence="2 3">
    <name type="scientific">Candidatus Jidaibacter acanthamoebae</name>
    <dbReference type="NCBI Taxonomy" id="86105"/>
    <lineage>
        <taxon>Bacteria</taxon>
        <taxon>Pseudomonadati</taxon>
        <taxon>Pseudomonadota</taxon>
        <taxon>Alphaproteobacteria</taxon>
        <taxon>Rickettsiales</taxon>
        <taxon>Candidatus Midichloriaceae</taxon>
        <taxon>Candidatus Jidaibacter</taxon>
    </lineage>
</organism>
<accession>A0A0C1MVF9</accession>
<dbReference type="EMBL" id="JSWE01000032">
    <property type="protein sequence ID" value="KIE06197.1"/>
    <property type="molecule type" value="Genomic_DNA"/>
</dbReference>
<protein>
    <submittedName>
        <fullName evidence="2">Transposase</fullName>
    </submittedName>
</protein>